<dbReference type="Proteomes" id="UP000886808">
    <property type="component" value="Unassembled WGS sequence"/>
</dbReference>
<reference evidence="1" key="2">
    <citation type="submission" date="2021-04" db="EMBL/GenBank/DDBJ databases">
        <authorList>
            <person name="Gilroy R."/>
        </authorList>
    </citation>
    <scope>NUCLEOTIDE SEQUENCE</scope>
    <source>
        <strain evidence="1">CHK193-4272</strain>
    </source>
</reference>
<dbReference type="EMBL" id="DXIE01000007">
    <property type="protein sequence ID" value="HIV61400.1"/>
    <property type="molecule type" value="Genomic_DNA"/>
</dbReference>
<dbReference type="Pfam" id="PF04883">
    <property type="entry name" value="HK97-gp10_like"/>
    <property type="match status" value="1"/>
</dbReference>
<evidence type="ECO:0000313" key="1">
    <source>
        <dbReference type="EMBL" id="HIV61400.1"/>
    </source>
</evidence>
<gene>
    <name evidence="1" type="ORF">H9746_00895</name>
</gene>
<protein>
    <submittedName>
        <fullName evidence="1">HK97 gp10 family phage protein</fullName>
    </submittedName>
</protein>
<comment type="caution">
    <text evidence="1">The sequence shown here is derived from an EMBL/GenBank/DDBJ whole genome shotgun (WGS) entry which is preliminary data.</text>
</comment>
<dbReference type="AlphaFoldDB" id="A0A9D1PGT8"/>
<sequence length="166" mass="19235">MAKWGRCDYEQLKKLNKRLEQLMDSAIDKFIRKTAKELAGRLLNKTVKRTPVGVIPSYATDEAKSKYWSGYEGSNLRDNWFILPIEKHGDNYVITIANNAEYASYVEYGHRQKAGRYVPALGKKLTSSWVKGRYMLTISTQELERQAPKIIERKLYNFIKGCFDAE</sequence>
<dbReference type="InterPro" id="IPR010064">
    <property type="entry name" value="HK97-gp10_tail"/>
</dbReference>
<evidence type="ECO:0000313" key="2">
    <source>
        <dbReference type="Proteomes" id="UP000886808"/>
    </source>
</evidence>
<accession>A0A9D1PGT8</accession>
<organism evidence="1 2">
    <name type="scientific">Candidatus Butyricicoccus avistercoris</name>
    <dbReference type="NCBI Taxonomy" id="2838518"/>
    <lineage>
        <taxon>Bacteria</taxon>
        <taxon>Bacillati</taxon>
        <taxon>Bacillota</taxon>
        <taxon>Clostridia</taxon>
        <taxon>Eubacteriales</taxon>
        <taxon>Butyricicoccaceae</taxon>
        <taxon>Butyricicoccus</taxon>
    </lineage>
</organism>
<proteinExistence type="predicted"/>
<name>A0A9D1PGT8_9FIRM</name>
<reference evidence="1" key="1">
    <citation type="journal article" date="2021" name="PeerJ">
        <title>Extensive microbial diversity within the chicken gut microbiome revealed by metagenomics and culture.</title>
        <authorList>
            <person name="Gilroy R."/>
            <person name="Ravi A."/>
            <person name="Getino M."/>
            <person name="Pursley I."/>
            <person name="Horton D.L."/>
            <person name="Alikhan N.F."/>
            <person name="Baker D."/>
            <person name="Gharbi K."/>
            <person name="Hall N."/>
            <person name="Watson M."/>
            <person name="Adriaenssens E.M."/>
            <person name="Foster-Nyarko E."/>
            <person name="Jarju S."/>
            <person name="Secka A."/>
            <person name="Antonio M."/>
            <person name="Oren A."/>
            <person name="Chaudhuri R.R."/>
            <person name="La Ragione R."/>
            <person name="Hildebrand F."/>
            <person name="Pallen M.J."/>
        </authorList>
    </citation>
    <scope>NUCLEOTIDE SEQUENCE</scope>
    <source>
        <strain evidence="1">CHK193-4272</strain>
    </source>
</reference>